<dbReference type="Proteomes" id="UP000029981">
    <property type="component" value="Chromosome 3"/>
</dbReference>
<reference evidence="2 3" key="4">
    <citation type="journal article" date="2011" name="BMC Genomics">
        <title>RNA-Seq improves annotation of protein-coding genes in the cucumber genome.</title>
        <authorList>
            <person name="Li Z."/>
            <person name="Zhang Z."/>
            <person name="Yan P."/>
            <person name="Huang S."/>
            <person name="Fei Z."/>
            <person name="Lin K."/>
        </authorList>
    </citation>
    <scope>NUCLEOTIDE SEQUENCE [LARGE SCALE GENOMIC DNA]</scope>
    <source>
        <strain evidence="3">cv. 9930</strain>
    </source>
</reference>
<feature type="compositionally biased region" description="Basic residues" evidence="1">
    <location>
        <begin position="29"/>
        <end position="38"/>
    </location>
</feature>
<feature type="compositionally biased region" description="Basic and acidic residues" evidence="1">
    <location>
        <begin position="1"/>
        <end position="14"/>
    </location>
</feature>
<evidence type="ECO:0000313" key="3">
    <source>
        <dbReference type="Proteomes" id="UP000029981"/>
    </source>
</evidence>
<sequence>MAALDEKDIYKSQHEQIGGGANDGEIARRRQRLRRRKTAERLAEGEANDGEEVNVEELVEGDGCMRSEEVEGEVREKWS</sequence>
<accession>A0A0A0L6N0</accession>
<evidence type="ECO:0000313" key="2">
    <source>
        <dbReference type="EMBL" id="KGN57625.1"/>
    </source>
</evidence>
<reference evidence="2 3" key="2">
    <citation type="journal article" date="2009" name="PLoS ONE">
        <title>An integrated genetic and cytogenetic map of the cucumber genome.</title>
        <authorList>
            <person name="Ren Y."/>
            <person name="Zhang Z."/>
            <person name="Liu J."/>
            <person name="Staub J.E."/>
            <person name="Han Y."/>
            <person name="Cheng Z."/>
            <person name="Li X."/>
            <person name="Lu J."/>
            <person name="Miao H."/>
            <person name="Kang H."/>
            <person name="Xie B."/>
            <person name="Gu X."/>
            <person name="Wang X."/>
            <person name="Du Y."/>
            <person name="Jin W."/>
            <person name="Huang S."/>
        </authorList>
    </citation>
    <scope>NUCLEOTIDE SEQUENCE [LARGE SCALE GENOMIC DNA]</scope>
    <source>
        <strain evidence="3">cv. 9930</strain>
    </source>
</reference>
<feature type="region of interest" description="Disordered" evidence="1">
    <location>
        <begin position="1"/>
        <end position="50"/>
    </location>
</feature>
<dbReference type="AlphaFoldDB" id="A0A0A0L6N0"/>
<dbReference type="EMBL" id="CM002924">
    <property type="protein sequence ID" value="KGN57625.1"/>
    <property type="molecule type" value="Genomic_DNA"/>
</dbReference>
<gene>
    <name evidence="2" type="ORF">Csa_3G232970</name>
</gene>
<reference evidence="2 3" key="3">
    <citation type="journal article" date="2010" name="BMC Genomics">
        <title>Transcriptome sequencing and comparative analysis of cucumber flowers with different sex types.</title>
        <authorList>
            <person name="Guo S."/>
            <person name="Zheng Y."/>
            <person name="Joung J.G."/>
            <person name="Liu S."/>
            <person name="Zhang Z."/>
            <person name="Crasta O.R."/>
            <person name="Sobral B.W."/>
            <person name="Xu Y."/>
            <person name="Huang S."/>
            <person name="Fei Z."/>
        </authorList>
    </citation>
    <scope>NUCLEOTIDE SEQUENCE [LARGE SCALE GENOMIC DNA]</scope>
    <source>
        <strain evidence="3">cv. 9930</strain>
    </source>
</reference>
<dbReference type="Gramene" id="KGN57625">
    <property type="protein sequence ID" value="KGN57625"/>
    <property type="gene ID" value="Csa_3G232970"/>
</dbReference>
<name>A0A0A0L6N0_CUCSA</name>
<organism evidence="2 3">
    <name type="scientific">Cucumis sativus</name>
    <name type="common">Cucumber</name>
    <dbReference type="NCBI Taxonomy" id="3659"/>
    <lineage>
        <taxon>Eukaryota</taxon>
        <taxon>Viridiplantae</taxon>
        <taxon>Streptophyta</taxon>
        <taxon>Embryophyta</taxon>
        <taxon>Tracheophyta</taxon>
        <taxon>Spermatophyta</taxon>
        <taxon>Magnoliopsida</taxon>
        <taxon>eudicotyledons</taxon>
        <taxon>Gunneridae</taxon>
        <taxon>Pentapetalae</taxon>
        <taxon>rosids</taxon>
        <taxon>fabids</taxon>
        <taxon>Cucurbitales</taxon>
        <taxon>Cucurbitaceae</taxon>
        <taxon>Benincaseae</taxon>
        <taxon>Cucumis</taxon>
    </lineage>
</organism>
<protein>
    <submittedName>
        <fullName evidence="2">Uncharacterized protein</fullName>
    </submittedName>
</protein>
<keyword evidence="3" id="KW-1185">Reference proteome</keyword>
<proteinExistence type="predicted"/>
<evidence type="ECO:0000256" key="1">
    <source>
        <dbReference type="SAM" id="MobiDB-lite"/>
    </source>
</evidence>
<reference evidence="2 3" key="1">
    <citation type="journal article" date="2009" name="Nat. Genet.">
        <title>The genome of the cucumber, Cucumis sativus L.</title>
        <authorList>
            <person name="Huang S."/>
            <person name="Li R."/>
            <person name="Zhang Z."/>
            <person name="Li L."/>
            <person name="Gu X."/>
            <person name="Fan W."/>
            <person name="Lucas W.J."/>
            <person name="Wang X."/>
            <person name="Xie B."/>
            <person name="Ni P."/>
            <person name="Ren Y."/>
            <person name="Zhu H."/>
            <person name="Li J."/>
            <person name="Lin K."/>
            <person name="Jin W."/>
            <person name="Fei Z."/>
            <person name="Li G."/>
            <person name="Staub J."/>
            <person name="Kilian A."/>
            <person name="van der Vossen E.A."/>
            <person name="Wu Y."/>
            <person name="Guo J."/>
            <person name="He J."/>
            <person name="Jia Z."/>
            <person name="Ren Y."/>
            <person name="Tian G."/>
            <person name="Lu Y."/>
            <person name="Ruan J."/>
            <person name="Qian W."/>
            <person name="Wang M."/>
            <person name="Huang Q."/>
            <person name="Li B."/>
            <person name="Xuan Z."/>
            <person name="Cao J."/>
            <person name="Asan"/>
            <person name="Wu Z."/>
            <person name="Zhang J."/>
            <person name="Cai Q."/>
            <person name="Bai Y."/>
            <person name="Zhao B."/>
            <person name="Han Y."/>
            <person name="Li Y."/>
            <person name="Li X."/>
            <person name="Wang S."/>
            <person name="Shi Q."/>
            <person name="Liu S."/>
            <person name="Cho W.K."/>
            <person name="Kim J.Y."/>
            <person name="Xu Y."/>
            <person name="Heller-Uszynska K."/>
            <person name="Miao H."/>
            <person name="Cheng Z."/>
            <person name="Zhang S."/>
            <person name="Wu J."/>
            <person name="Yang Y."/>
            <person name="Kang H."/>
            <person name="Li M."/>
            <person name="Liang H."/>
            <person name="Ren X."/>
            <person name="Shi Z."/>
            <person name="Wen M."/>
            <person name="Jian M."/>
            <person name="Yang H."/>
            <person name="Zhang G."/>
            <person name="Yang Z."/>
            <person name="Chen R."/>
            <person name="Liu S."/>
            <person name="Li J."/>
            <person name="Ma L."/>
            <person name="Liu H."/>
            <person name="Zhou Y."/>
            <person name="Zhao J."/>
            <person name="Fang X."/>
            <person name="Li G."/>
            <person name="Fang L."/>
            <person name="Li Y."/>
            <person name="Liu D."/>
            <person name="Zheng H."/>
            <person name="Zhang Y."/>
            <person name="Qin N."/>
            <person name="Li Z."/>
            <person name="Yang G."/>
            <person name="Yang S."/>
            <person name="Bolund L."/>
            <person name="Kristiansen K."/>
            <person name="Zheng H."/>
            <person name="Li S."/>
            <person name="Zhang X."/>
            <person name="Yang H."/>
            <person name="Wang J."/>
            <person name="Sun R."/>
            <person name="Zhang B."/>
            <person name="Jiang S."/>
            <person name="Wang J."/>
            <person name="Du Y."/>
            <person name="Li S."/>
        </authorList>
    </citation>
    <scope>NUCLEOTIDE SEQUENCE [LARGE SCALE GENOMIC DNA]</scope>
    <source>
        <strain evidence="3">cv. 9930</strain>
    </source>
</reference>